<dbReference type="OMA" id="MQCCAVR"/>
<keyword evidence="2" id="KW-1185">Reference proteome</keyword>
<dbReference type="GeneID" id="5073179"/>
<evidence type="ECO:0000313" key="1">
    <source>
        <dbReference type="EMBL" id="CAM72187.1"/>
    </source>
</evidence>
<dbReference type="KEGG" id="lif:LINJ_35_2640"/>
<reference evidence="1 2" key="2">
    <citation type="journal article" date="2011" name="Genome Res.">
        <title>Chromosome and gene copy number variation allow major structural change between species and strains of Leishmania.</title>
        <authorList>
            <person name="Rogers M.B."/>
            <person name="Hilley J.D."/>
            <person name="Dickens N.J."/>
            <person name="Wilkes J."/>
            <person name="Bates P.A."/>
            <person name="Depledge D.P."/>
            <person name="Harris D."/>
            <person name="Her Y."/>
            <person name="Herzyk P."/>
            <person name="Imamura H."/>
            <person name="Otto T.D."/>
            <person name="Sanders M."/>
            <person name="Seeger K."/>
            <person name="Dujardin J.C."/>
            <person name="Berriman M."/>
            <person name="Smith D.F."/>
            <person name="Hertz-Fowler C."/>
            <person name="Mottram J.C."/>
        </authorList>
    </citation>
    <scope>NUCLEOTIDE SEQUENCE [LARGE SCALE GENOMIC DNA]</scope>
    <source>
        <strain evidence="1 2">JPCM5</strain>
    </source>
</reference>
<accession>A4IBG9</accession>
<gene>
    <name evidence="1" type="ORF">LINJ_35_2640</name>
</gene>
<dbReference type="AlphaFoldDB" id="A4IBG9"/>
<protein>
    <submittedName>
        <fullName evidence="1">Uncharacterized protein</fullName>
    </submittedName>
</protein>
<dbReference type="RefSeq" id="XP_001469088.1">
    <property type="nucleotide sequence ID" value="XM_001469051.1"/>
</dbReference>
<dbReference type="InParanoid" id="A4IBG9"/>
<sequence>MQCCAVRHANYLKDDGRHQVCGVLAGGAVKEDGLLPPVCTERGARQQLEHLRELVALVVDMVAVRGVDEIAHALGRGLRFGLPQVHAHRPLPQSARARAQYSEVSTTCEKPRLNCGNQRRE</sequence>
<organism evidence="1 2">
    <name type="scientific">Leishmania infantum</name>
    <dbReference type="NCBI Taxonomy" id="5671"/>
    <lineage>
        <taxon>Eukaryota</taxon>
        <taxon>Discoba</taxon>
        <taxon>Euglenozoa</taxon>
        <taxon>Kinetoplastea</taxon>
        <taxon>Metakinetoplastina</taxon>
        <taxon>Trypanosomatida</taxon>
        <taxon>Trypanosomatidae</taxon>
        <taxon>Leishmaniinae</taxon>
        <taxon>Leishmania</taxon>
    </lineage>
</organism>
<reference evidence="1 2" key="1">
    <citation type="journal article" date="2007" name="Nat. Genet.">
        <title>Comparative genomic analysis of three Leishmania species that cause diverse human disease.</title>
        <authorList>
            <person name="Peacock C.S."/>
            <person name="Seeger K."/>
            <person name="Harris D."/>
            <person name="Murphy L."/>
            <person name="Ruiz J.C."/>
            <person name="Quail M.A."/>
            <person name="Peters N."/>
            <person name="Adlem E."/>
            <person name="Tivey A."/>
            <person name="Aslett M."/>
            <person name="Kerhornou A."/>
            <person name="Ivens A."/>
            <person name="Fraser A."/>
            <person name="Rajandream M.A."/>
            <person name="Carver T."/>
            <person name="Norbertczak H."/>
            <person name="Chillingworth T."/>
            <person name="Hance Z."/>
            <person name="Jagels K."/>
            <person name="Moule S."/>
            <person name="Ormond D."/>
            <person name="Rutter S."/>
            <person name="Squares R."/>
            <person name="Whitehead S."/>
            <person name="Rabbinowitsch E."/>
            <person name="Arrowsmith C."/>
            <person name="White B."/>
            <person name="Thurston S."/>
            <person name="Bringaud F."/>
            <person name="Baldauf S.L."/>
            <person name="Faulconbridge A."/>
            <person name="Jeffares D."/>
            <person name="Depledge D.P."/>
            <person name="Oyola S.O."/>
            <person name="Hilley J.D."/>
            <person name="Brito L.O."/>
            <person name="Tosi L.R."/>
            <person name="Barrell B."/>
            <person name="Cruz A.K."/>
            <person name="Mottram J.C."/>
            <person name="Smith D.F."/>
            <person name="Berriman M."/>
        </authorList>
    </citation>
    <scope>NUCLEOTIDE SEQUENCE [LARGE SCALE GENOMIC DNA]</scope>
    <source>
        <strain evidence="1 2">JPCM5</strain>
    </source>
</reference>
<proteinExistence type="predicted"/>
<dbReference type="Proteomes" id="UP000008153">
    <property type="component" value="Chromosome 35"/>
</dbReference>
<name>A4IBG9_LEIIN</name>
<dbReference type="EMBL" id="FR796467">
    <property type="protein sequence ID" value="CAM72187.1"/>
    <property type="molecule type" value="Genomic_DNA"/>
</dbReference>
<evidence type="ECO:0000313" key="2">
    <source>
        <dbReference type="Proteomes" id="UP000008153"/>
    </source>
</evidence>